<feature type="domain" description="Tyrosinase copper-binding" evidence="4">
    <location>
        <begin position="60"/>
        <end position="217"/>
    </location>
</feature>
<dbReference type="PANTHER" id="PTHR11474:SF126">
    <property type="entry name" value="TYROSINASE-LIKE PROTEIN TYR-1-RELATED"/>
    <property type="match status" value="1"/>
</dbReference>
<keyword evidence="3" id="KW-0732">Signal</keyword>
<name>A0A9W8E5U3_9FUNG</name>
<reference evidence="5" key="1">
    <citation type="submission" date="2022-07" db="EMBL/GenBank/DDBJ databases">
        <title>Phylogenomic reconstructions and comparative analyses of Kickxellomycotina fungi.</title>
        <authorList>
            <person name="Reynolds N.K."/>
            <person name="Stajich J.E."/>
            <person name="Barry K."/>
            <person name="Grigoriev I.V."/>
            <person name="Crous P."/>
            <person name="Smith M.E."/>
        </authorList>
    </citation>
    <scope>NUCLEOTIDE SEQUENCE</scope>
    <source>
        <strain evidence="5">RSA 567</strain>
    </source>
</reference>
<dbReference type="InterPro" id="IPR050316">
    <property type="entry name" value="Tyrosinase/Hemocyanin"/>
</dbReference>
<protein>
    <recommendedName>
        <fullName evidence="4">Tyrosinase copper-binding domain-containing protein</fullName>
    </recommendedName>
</protein>
<proteinExistence type="predicted"/>
<dbReference type="GO" id="GO:0016491">
    <property type="term" value="F:oxidoreductase activity"/>
    <property type="evidence" value="ECO:0007669"/>
    <property type="project" value="InterPro"/>
</dbReference>
<sequence>PIKMKLTLVITALVCALGFADVAEPACNGIRVRREIRSLSYGERQKYFHAIKRLNSGTRPNRYDYYTNMHLAWASRSHGDARFLPWHRMFIREFEKDLQRQDPSIVLPYWDWARDAANPTASDILSARLYGSNGSPGDRCVRDGVFAGWRVWYPTPHCLQRNYDRGNSISPWWGYRGLTDVINTSANYDTFRRRVEGPHGSVHVSIGGDFAPMHSPNE</sequence>
<dbReference type="InterPro" id="IPR008922">
    <property type="entry name" value="Di-copper_centre_dom_sf"/>
</dbReference>
<accession>A0A9W8E5U3</accession>
<keyword evidence="2" id="KW-0186">Copper</keyword>
<evidence type="ECO:0000256" key="2">
    <source>
        <dbReference type="ARBA" id="ARBA00023008"/>
    </source>
</evidence>
<evidence type="ECO:0000313" key="5">
    <source>
        <dbReference type="EMBL" id="KAJ1971278.1"/>
    </source>
</evidence>
<organism evidence="5 6">
    <name type="scientific">Dimargaris verticillata</name>
    <dbReference type="NCBI Taxonomy" id="2761393"/>
    <lineage>
        <taxon>Eukaryota</taxon>
        <taxon>Fungi</taxon>
        <taxon>Fungi incertae sedis</taxon>
        <taxon>Zoopagomycota</taxon>
        <taxon>Kickxellomycotina</taxon>
        <taxon>Dimargaritomycetes</taxon>
        <taxon>Dimargaritales</taxon>
        <taxon>Dimargaritaceae</taxon>
        <taxon>Dimargaris</taxon>
    </lineage>
</organism>
<keyword evidence="6" id="KW-1185">Reference proteome</keyword>
<dbReference type="PRINTS" id="PR00092">
    <property type="entry name" value="TYROSINASE"/>
</dbReference>
<feature type="chain" id="PRO_5040848862" description="Tyrosinase copper-binding domain-containing protein" evidence="3">
    <location>
        <begin position="21"/>
        <end position="218"/>
    </location>
</feature>
<dbReference type="PANTHER" id="PTHR11474">
    <property type="entry name" value="TYROSINASE FAMILY MEMBER"/>
    <property type="match status" value="1"/>
</dbReference>
<dbReference type="OrthoDB" id="6132182at2759"/>
<dbReference type="SUPFAM" id="SSF48056">
    <property type="entry name" value="Di-copper centre-containing domain"/>
    <property type="match status" value="1"/>
</dbReference>
<evidence type="ECO:0000256" key="3">
    <source>
        <dbReference type="SAM" id="SignalP"/>
    </source>
</evidence>
<dbReference type="GO" id="GO:0046872">
    <property type="term" value="F:metal ion binding"/>
    <property type="evidence" value="ECO:0007669"/>
    <property type="project" value="UniProtKB-KW"/>
</dbReference>
<feature type="non-terminal residue" evidence="5">
    <location>
        <position position="1"/>
    </location>
</feature>
<dbReference type="Pfam" id="PF00264">
    <property type="entry name" value="Tyrosinase"/>
    <property type="match status" value="1"/>
</dbReference>
<dbReference type="InterPro" id="IPR002227">
    <property type="entry name" value="Tyrosinase_Cu-bd"/>
</dbReference>
<dbReference type="AlphaFoldDB" id="A0A9W8E5U3"/>
<feature type="signal peptide" evidence="3">
    <location>
        <begin position="1"/>
        <end position="20"/>
    </location>
</feature>
<dbReference type="Proteomes" id="UP001151582">
    <property type="component" value="Unassembled WGS sequence"/>
</dbReference>
<gene>
    <name evidence="5" type="ORF">H4R34_005794</name>
</gene>
<dbReference type="EMBL" id="JANBQB010001438">
    <property type="protein sequence ID" value="KAJ1971278.1"/>
    <property type="molecule type" value="Genomic_DNA"/>
</dbReference>
<evidence type="ECO:0000256" key="1">
    <source>
        <dbReference type="ARBA" id="ARBA00022723"/>
    </source>
</evidence>
<evidence type="ECO:0000313" key="6">
    <source>
        <dbReference type="Proteomes" id="UP001151582"/>
    </source>
</evidence>
<comment type="caution">
    <text evidence="5">The sequence shown here is derived from an EMBL/GenBank/DDBJ whole genome shotgun (WGS) entry which is preliminary data.</text>
</comment>
<evidence type="ECO:0000259" key="4">
    <source>
        <dbReference type="Pfam" id="PF00264"/>
    </source>
</evidence>
<dbReference type="Gene3D" id="1.10.1280.10">
    <property type="entry name" value="Di-copper center containing domain from catechol oxidase"/>
    <property type="match status" value="1"/>
</dbReference>
<keyword evidence="1" id="KW-0479">Metal-binding</keyword>